<dbReference type="EMBL" id="ML208591">
    <property type="protein sequence ID" value="TFK62303.1"/>
    <property type="molecule type" value="Genomic_DNA"/>
</dbReference>
<proteinExistence type="predicted"/>
<reference evidence="1 2" key="1">
    <citation type="journal article" date="2019" name="Nat. Ecol. Evol.">
        <title>Megaphylogeny resolves global patterns of mushroom evolution.</title>
        <authorList>
            <person name="Varga T."/>
            <person name="Krizsan K."/>
            <person name="Foldi C."/>
            <person name="Dima B."/>
            <person name="Sanchez-Garcia M."/>
            <person name="Sanchez-Ramirez S."/>
            <person name="Szollosi G.J."/>
            <person name="Szarkandi J.G."/>
            <person name="Papp V."/>
            <person name="Albert L."/>
            <person name="Andreopoulos W."/>
            <person name="Angelini C."/>
            <person name="Antonin V."/>
            <person name="Barry K.W."/>
            <person name="Bougher N.L."/>
            <person name="Buchanan P."/>
            <person name="Buyck B."/>
            <person name="Bense V."/>
            <person name="Catcheside P."/>
            <person name="Chovatia M."/>
            <person name="Cooper J."/>
            <person name="Damon W."/>
            <person name="Desjardin D."/>
            <person name="Finy P."/>
            <person name="Geml J."/>
            <person name="Haridas S."/>
            <person name="Hughes K."/>
            <person name="Justo A."/>
            <person name="Karasinski D."/>
            <person name="Kautmanova I."/>
            <person name="Kiss B."/>
            <person name="Kocsube S."/>
            <person name="Kotiranta H."/>
            <person name="LaButti K.M."/>
            <person name="Lechner B.E."/>
            <person name="Liimatainen K."/>
            <person name="Lipzen A."/>
            <person name="Lukacs Z."/>
            <person name="Mihaltcheva S."/>
            <person name="Morgado L.N."/>
            <person name="Niskanen T."/>
            <person name="Noordeloos M.E."/>
            <person name="Ohm R.A."/>
            <person name="Ortiz-Santana B."/>
            <person name="Ovrebo C."/>
            <person name="Racz N."/>
            <person name="Riley R."/>
            <person name="Savchenko A."/>
            <person name="Shiryaev A."/>
            <person name="Soop K."/>
            <person name="Spirin V."/>
            <person name="Szebenyi C."/>
            <person name="Tomsovsky M."/>
            <person name="Tulloss R.E."/>
            <person name="Uehling J."/>
            <person name="Grigoriev I.V."/>
            <person name="Vagvolgyi C."/>
            <person name="Papp T."/>
            <person name="Martin F.M."/>
            <person name="Miettinen O."/>
            <person name="Hibbett D.S."/>
            <person name="Nagy L.G."/>
        </authorList>
    </citation>
    <scope>NUCLEOTIDE SEQUENCE [LARGE SCALE GENOMIC DNA]</scope>
    <source>
        <strain evidence="1 2">NL-1719</strain>
    </source>
</reference>
<gene>
    <name evidence="1" type="ORF">BDN72DRAFT_903339</name>
</gene>
<evidence type="ECO:0000313" key="1">
    <source>
        <dbReference type="EMBL" id="TFK62303.1"/>
    </source>
</evidence>
<evidence type="ECO:0000313" key="2">
    <source>
        <dbReference type="Proteomes" id="UP000308600"/>
    </source>
</evidence>
<name>A0ACD3A8W6_9AGAR</name>
<keyword evidence="2" id="KW-1185">Reference proteome</keyword>
<organism evidence="1 2">
    <name type="scientific">Pluteus cervinus</name>
    <dbReference type="NCBI Taxonomy" id="181527"/>
    <lineage>
        <taxon>Eukaryota</taxon>
        <taxon>Fungi</taxon>
        <taxon>Dikarya</taxon>
        <taxon>Basidiomycota</taxon>
        <taxon>Agaricomycotina</taxon>
        <taxon>Agaricomycetes</taxon>
        <taxon>Agaricomycetidae</taxon>
        <taxon>Agaricales</taxon>
        <taxon>Pluteineae</taxon>
        <taxon>Pluteaceae</taxon>
        <taxon>Pluteus</taxon>
    </lineage>
</organism>
<sequence length="339" mass="38069">MYLTYYSSPEIKEIILDEFAPGDLLRFGRTNRANSLLIVDYMLSRFSVDRFLGQFFTPLQVQEFFLLLRHADLLVNGLPVFHFLNRSIDRSRCLDLVVNDSDTVVCFPWLASAGYELYLPVDNAEWEEHEDAGSDHGDSEGGDENSVHSDDGEEIMLTNHTRSFSGAHDLVQGVIDFVKRGDKRDMFIRLAITKRTSIEVLLASKSTCAFNFISGSGIYSLYPDSTFDKQLSLVIRNDSNDSVLSSAHTFESMGFTSIEVPSILDRADHKSDFYAGETLSDGSDVIHVRYVGDTRCWRLPIPGATPSKYIVSWVLAYEGSEAHSVYTGVTPRGTSQHRD</sequence>
<protein>
    <submittedName>
        <fullName evidence="1">Uncharacterized protein</fullName>
    </submittedName>
</protein>
<accession>A0ACD3A8W6</accession>
<dbReference type="Proteomes" id="UP000308600">
    <property type="component" value="Unassembled WGS sequence"/>
</dbReference>